<dbReference type="Proteomes" id="UP000261560">
    <property type="component" value="Unplaced"/>
</dbReference>
<organism evidence="1 2">
    <name type="scientific">Oryzias melastigma</name>
    <name type="common">Marine medaka</name>
    <dbReference type="NCBI Taxonomy" id="30732"/>
    <lineage>
        <taxon>Eukaryota</taxon>
        <taxon>Metazoa</taxon>
        <taxon>Chordata</taxon>
        <taxon>Craniata</taxon>
        <taxon>Vertebrata</taxon>
        <taxon>Euteleostomi</taxon>
        <taxon>Actinopterygii</taxon>
        <taxon>Neopterygii</taxon>
        <taxon>Teleostei</taxon>
        <taxon>Neoteleostei</taxon>
        <taxon>Acanthomorphata</taxon>
        <taxon>Ovalentaria</taxon>
        <taxon>Atherinomorphae</taxon>
        <taxon>Beloniformes</taxon>
        <taxon>Adrianichthyidae</taxon>
        <taxon>Oryziinae</taxon>
        <taxon>Oryzias</taxon>
    </lineage>
</organism>
<dbReference type="AlphaFoldDB" id="A0A3B3B6J2"/>
<reference evidence="1" key="2">
    <citation type="submission" date="2025-09" db="UniProtKB">
        <authorList>
            <consortium name="Ensembl"/>
        </authorList>
    </citation>
    <scope>IDENTIFICATION</scope>
</reference>
<dbReference type="GeneTree" id="ENSGT01030000235286"/>
<dbReference type="Ensembl" id="ENSOMET00000014565.1">
    <property type="protein sequence ID" value="ENSOMEP00000001211.1"/>
    <property type="gene ID" value="ENSOMEG00000002096.1"/>
</dbReference>
<proteinExistence type="predicted"/>
<accession>A0A3B3B6J2</accession>
<dbReference type="InterPro" id="IPR038765">
    <property type="entry name" value="Papain-like_cys_pep_sf"/>
</dbReference>
<dbReference type="PaxDb" id="30732-ENSOMEP00000001211"/>
<evidence type="ECO:0000313" key="2">
    <source>
        <dbReference type="Proteomes" id="UP000261560"/>
    </source>
</evidence>
<name>A0A3B3B6J2_ORYME</name>
<evidence type="ECO:0000313" key="1">
    <source>
        <dbReference type="Ensembl" id="ENSOMEP00000001211.1"/>
    </source>
</evidence>
<sequence>MSSFVAPFKNQQYFDLKNYCIKNKKLFEDPEFPANNSSLFYRQPPQSSVRCVMESR</sequence>
<protein>
    <submittedName>
        <fullName evidence="1">Uncharacterized protein</fullName>
    </submittedName>
</protein>
<keyword evidence="2" id="KW-1185">Reference proteome</keyword>
<dbReference type="STRING" id="30732.ENSOMEP00000001211"/>
<dbReference type="SUPFAM" id="SSF54001">
    <property type="entry name" value="Cysteine proteinases"/>
    <property type="match status" value="1"/>
</dbReference>
<reference evidence="1" key="1">
    <citation type="submission" date="2025-08" db="UniProtKB">
        <authorList>
            <consortium name="Ensembl"/>
        </authorList>
    </citation>
    <scope>IDENTIFICATION</scope>
</reference>